<evidence type="ECO:0000313" key="2">
    <source>
        <dbReference type="Proteomes" id="UP001321473"/>
    </source>
</evidence>
<dbReference type="EMBL" id="JARKHS020001252">
    <property type="protein sequence ID" value="KAK8787958.1"/>
    <property type="molecule type" value="Genomic_DNA"/>
</dbReference>
<keyword evidence="2" id="KW-1185">Reference proteome</keyword>
<accession>A0AAQ4FN17</accession>
<organism evidence="1 2">
    <name type="scientific">Amblyomma americanum</name>
    <name type="common">Lone star tick</name>
    <dbReference type="NCBI Taxonomy" id="6943"/>
    <lineage>
        <taxon>Eukaryota</taxon>
        <taxon>Metazoa</taxon>
        <taxon>Ecdysozoa</taxon>
        <taxon>Arthropoda</taxon>
        <taxon>Chelicerata</taxon>
        <taxon>Arachnida</taxon>
        <taxon>Acari</taxon>
        <taxon>Parasitiformes</taxon>
        <taxon>Ixodida</taxon>
        <taxon>Ixodoidea</taxon>
        <taxon>Ixodidae</taxon>
        <taxon>Amblyomminae</taxon>
        <taxon>Amblyomma</taxon>
    </lineage>
</organism>
<dbReference type="Proteomes" id="UP001321473">
    <property type="component" value="Unassembled WGS sequence"/>
</dbReference>
<protein>
    <submittedName>
        <fullName evidence="1">Uncharacterized protein</fullName>
    </submittedName>
</protein>
<gene>
    <name evidence="1" type="ORF">V5799_022261</name>
</gene>
<reference evidence="1 2" key="1">
    <citation type="journal article" date="2023" name="Arcadia Sci">
        <title>De novo assembly of a long-read Amblyomma americanum tick genome.</title>
        <authorList>
            <person name="Chou S."/>
            <person name="Poskanzer K.E."/>
            <person name="Rollins M."/>
            <person name="Thuy-Boun P.S."/>
        </authorList>
    </citation>
    <scope>NUCLEOTIDE SEQUENCE [LARGE SCALE GENOMIC DNA]</scope>
    <source>
        <strain evidence="1">F_SG_1</strain>
        <tissue evidence="1">Salivary glands</tissue>
    </source>
</reference>
<proteinExistence type="predicted"/>
<comment type="caution">
    <text evidence="1">The sequence shown here is derived from an EMBL/GenBank/DDBJ whole genome shotgun (WGS) entry which is preliminary data.</text>
</comment>
<sequence>MKFLALTHSHSVLANFQTKRLRGDKPRTLLIWSRVRERHHVHEVALHSKVTGSTMRPTYGMRPMCRVNRKKLTGYCASLNHLHMTPATTDADAHVAL</sequence>
<evidence type="ECO:0000313" key="1">
    <source>
        <dbReference type="EMBL" id="KAK8787958.1"/>
    </source>
</evidence>
<name>A0AAQ4FN17_AMBAM</name>
<dbReference type="AlphaFoldDB" id="A0AAQ4FN17"/>